<evidence type="ECO:0000313" key="1">
    <source>
        <dbReference type="EMBL" id="EDX77538.1"/>
    </source>
</evidence>
<dbReference type="HOGENOM" id="CLU_3182417_0_0_3"/>
<dbReference type="AlphaFoldDB" id="B4VK86"/>
<proteinExistence type="predicted"/>
<keyword evidence="2" id="KW-1185">Reference proteome</keyword>
<dbReference type="EMBL" id="DS989843">
    <property type="protein sequence ID" value="EDX77538.1"/>
    <property type="molecule type" value="Genomic_DNA"/>
</dbReference>
<accession>B4VK86</accession>
<protein>
    <submittedName>
        <fullName evidence="1">Uncharacterized protein</fullName>
    </submittedName>
</protein>
<dbReference type="Proteomes" id="UP000003835">
    <property type="component" value="Unassembled WGS sequence"/>
</dbReference>
<gene>
    <name evidence="1" type="ORF">MC7420_2862</name>
</gene>
<organism evidence="1 2">
    <name type="scientific">Coleofasciculus chthonoplastes PCC 7420</name>
    <dbReference type="NCBI Taxonomy" id="118168"/>
    <lineage>
        <taxon>Bacteria</taxon>
        <taxon>Bacillati</taxon>
        <taxon>Cyanobacteriota</taxon>
        <taxon>Cyanophyceae</taxon>
        <taxon>Coleofasciculales</taxon>
        <taxon>Coleofasciculaceae</taxon>
        <taxon>Coleofasciculus</taxon>
    </lineage>
</organism>
<evidence type="ECO:0000313" key="2">
    <source>
        <dbReference type="Proteomes" id="UP000003835"/>
    </source>
</evidence>
<dbReference type="STRING" id="118168.MC7420_2862"/>
<name>B4VK86_9CYAN</name>
<reference evidence="1 2" key="1">
    <citation type="submission" date="2008-07" db="EMBL/GenBank/DDBJ databases">
        <authorList>
            <person name="Tandeau de Marsac N."/>
            <person name="Ferriera S."/>
            <person name="Johnson J."/>
            <person name="Kravitz S."/>
            <person name="Beeson K."/>
            <person name="Sutton G."/>
            <person name="Rogers Y.-H."/>
            <person name="Friedman R."/>
            <person name="Frazier M."/>
            <person name="Venter J.C."/>
        </authorList>
    </citation>
    <scope>NUCLEOTIDE SEQUENCE [LARGE SCALE GENOMIC DNA]</scope>
    <source>
        <strain evidence="1 2">PCC 7420</strain>
    </source>
</reference>
<sequence>MGLPAKKAKGHWSLVIGQRLRILSMAAGLEKYTRCPSCSASQKARY</sequence>